<evidence type="ECO:0000256" key="3">
    <source>
        <dbReference type="ARBA" id="ARBA00022538"/>
    </source>
</evidence>
<evidence type="ECO:0000313" key="15">
    <source>
        <dbReference type="Proteomes" id="UP001230188"/>
    </source>
</evidence>
<gene>
    <name evidence="14" type="ORF">CTAYLR_003248</name>
</gene>
<proteinExistence type="predicted"/>
<evidence type="ECO:0000313" key="14">
    <source>
        <dbReference type="EMBL" id="KAJ8601241.1"/>
    </source>
</evidence>
<dbReference type="InterPro" id="IPR028325">
    <property type="entry name" value="VG_K_chnl"/>
</dbReference>
<protein>
    <recommendedName>
        <fullName evidence="13">Ion transport domain-containing protein</fullName>
    </recommendedName>
</protein>
<dbReference type="GO" id="GO:0001508">
    <property type="term" value="P:action potential"/>
    <property type="evidence" value="ECO:0007669"/>
    <property type="project" value="TreeGrafter"/>
</dbReference>
<evidence type="ECO:0000259" key="13">
    <source>
        <dbReference type="Pfam" id="PF00520"/>
    </source>
</evidence>
<keyword evidence="15" id="KW-1185">Reference proteome</keyword>
<keyword evidence="10 12" id="KW-0472">Membrane</keyword>
<keyword evidence="11" id="KW-0407">Ion channel</keyword>
<organism evidence="14 15">
    <name type="scientific">Chrysophaeum taylorii</name>
    <dbReference type="NCBI Taxonomy" id="2483200"/>
    <lineage>
        <taxon>Eukaryota</taxon>
        <taxon>Sar</taxon>
        <taxon>Stramenopiles</taxon>
        <taxon>Ochrophyta</taxon>
        <taxon>Pelagophyceae</taxon>
        <taxon>Pelagomonadales</taxon>
        <taxon>Pelagomonadaceae</taxon>
        <taxon>Chrysophaeum</taxon>
    </lineage>
</organism>
<keyword evidence="7" id="KW-0630">Potassium</keyword>
<reference evidence="14" key="1">
    <citation type="submission" date="2023-01" db="EMBL/GenBank/DDBJ databases">
        <title>Metagenome sequencing of chrysophaentin producing Chrysophaeum taylorii.</title>
        <authorList>
            <person name="Davison J."/>
            <person name="Bewley C."/>
        </authorList>
    </citation>
    <scope>NUCLEOTIDE SEQUENCE</scope>
    <source>
        <strain evidence="14">NIES-1699</strain>
    </source>
</reference>
<evidence type="ECO:0000256" key="11">
    <source>
        <dbReference type="ARBA" id="ARBA00023303"/>
    </source>
</evidence>
<dbReference type="PANTHER" id="PTHR11537:SF254">
    <property type="entry name" value="POTASSIUM VOLTAGE-GATED CHANNEL PROTEIN SHAB"/>
    <property type="match status" value="1"/>
</dbReference>
<evidence type="ECO:0000256" key="7">
    <source>
        <dbReference type="ARBA" id="ARBA00022958"/>
    </source>
</evidence>
<dbReference type="InterPro" id="IPR027359">
    <property type="entry name" value="Volt_channel_dom_sf"/>
</dbReference>
<dbReference type="InterPro" id="IPR005821">
    <property type="entry name" value="Ion_trans_dom"/>
</dbReference>
<feature type="domain" description="Ion transport" evidence="13">
    <location>
        <begin position="87"/>
        <end position="346"/>
    </location>
</feature>
<comment type="subcellular location">
    <subcellularLocation>
        <location evidence="1">Membrane</location>
        <topology evidence="1">Multi-pass membrane protein</topology>
    </subcellularLocation>
</comment>
<keyword evidence="8 12" id="KW-1133">Transmembrane helix</keyword>
<feature type="transmembrane region" description="Helical" evidence="12">
    <location>
        <begin position="319"/>
        <end position="340"/>
    </location>
</feature>
<dbReference type="EMBL" id="JAQMWT010000443">
    <property type="protein sequence ID" value="KAJ8601241.1"/>
    <property type="molecule type" value="Genomic_DNA"/>
</dbReference>
<evidence type="ECO:0000256" key="6">
    <source>
        <dbReference type="ARBA" id="ARBA00022882"/>
    </source>
</evidence>
<name>A0AAD7UAE9_9STRA</name>
<evidence type="ECO:0000256" key="12">
    <source>
        <dbReference type="SAM" id="Phobius"/>
    </source>
</evidence>
<accession>A0AAD7UAE9</accession>
<keyword evidence="2" id="KW-0813">Transport</keyword>
<dbReference type="PRINTS" id="PR00169">
    <property type="entry name" value="KCHANNEL"/>
</dbReference>
<evidence type="ECO:0000256" key="5">
    <source>
        <dbReference type="ARBA" id="ARBA00022826"/>
    </source>
</evidence>
<evidence type="ECO:0000256" key="4">
    <source>
        <dbReference type="ARBA" id="ARBA00022692"/>
    </source>
</evidence>
<keyword evidence="4 12" id="KW-0812">Transmembrane</keyword>
<evidence type="ECO:0000256" key="9">
    <source>
        <dbReference type="ARBA" id="ARBA00023065"/>
    </source>
</evidence>
<feature type="transmembrane region" description="Helical" evidence="12">
    <location>
        <begin position="86"/>
        <end position="105"/>
    </location>
</feature>
<keyword evidence="3" id="KW-0633">Potassium transport</keyword>
<keyword evidence="6" id="KW-0851">Voltage-gated channel</keyword>
<dbReference type="Gene3D" id="1.20.120.350">
    <property type="entry name" value="Voltage-gated potassium channels. Chain C"/>
    <property type="match status" value="1"/>
</dbReference>
<dbReference type="Proteomes" id="UP001230188">
    <property type="component" value="Unassembled WGS sequence"/>
</dbReference>
<dbReference type="SUPFAM" id="SSF81324">
    <property type="entry name" value="Voltage-gated potassium channels"/>
    <property type="match status" value="1"/>
</dbReference>
<keyword evidence="9" id="KW-0406">Ion transport</keyword>
<dbReference type="PANTHER" id="PTHR11537">
    <property type="entry name" value="VOLTAGE-GATED POTASSIUM CHANNEL"/>
    <property type="match status" value="1"/>
</dbReference>
<keyword evidence="5" id="KW-0631">Potassium channel</keyword>
<dbReference type="AlphaFoldDB" id="A0AAD7UAE9"/>
<comment type="caution">
    <text evidence="14">The sequence shown here is derived from an EMBL/GenBank/DDBJ whole genome shotgun (WGS) entry which is preliminary data.</text>
</comment>
<sequence length="396" mass="44725">MCRGRRLSEHIFVSIRGCRAKGDYSANTVFSCLVRTEHGLRNARNRGLAWLVTAVLRIEVCESDVEQFRARAEAFLNDARSSRGACAWNAIVVLGILVSIGATFLETIVNVSEPENDQYSFVNRNVKRWQENVVDTFFLCELFARFSACESVFAPPDATLAPVALKTAWSKSPASRRQKKIPFALDVLNYLDLVAVLPLMMRVLARGFYNHQMSSFGLQWINMVKLLRAFKMMRSYTAAEVLVQTVQRTAVPLLLPGCLLLLMAVFFGSVVFMFEPCYNYDTCQFQSLWTAMYYGLVTMTTVGYGDQVPGNGWARATTVLMMLVGTFFLSMPLAIIGAEFDRAYNRKVRGKAVEARARELLKDWLEEMYPNFREHLTARQDAPSLQRKILALSASS</sequence>
<dbReference type="Pfam" id="PF00520">
    <property type="entry name" value="Ion_trans"/>
    <property type="match status" value="1"/>
</dbReference>
<evidence type="ECO:0000256" key="1">
    <source>
        <dbReference type="ARBA" id="ARBA00004141"/>
    </source>
</evidence>
<feature type="transmembrane region" description="Helical" evidence="12">
    <location>
        <begin position="253"/>
        <end position="274"/>
    </location>
</feature>
<dbReference type="GO" id="GO:0005249">
    <property type="term" value="F:voltage-gated potassium channel activity"/>
    <property type="evidence" value="ECO:0007669"/>
    <property type="project" value="InterPro"/>
</dbReference>
<evidence type="ECO:0000256" key="8">
    <source>
        <dbReference type="ARBA" id="ARBA00022989"/>
    </source>
</evidence>
<dbReference type="GO" id="GO:0008076">
    <property type="term" value="C:voltage-gated potassium channel complex"/>
    <property type="evidence" value="ECO:0007669"/>
    <property type="project" value="InterPro"/>
</dbReference>
<dbReference type="Gene3D" id="1.10.287.70">
    <property type="match status" value="1"/>
</dbReference>
<evidence type="ECO:0000256" key="2">
    <source>
        <dbReference type="ARBA" id="ARBA00022448"/>
    </source>
</evidence>
<evidence type="ECO:0000256" key="10">
    <source>
        <dbReference type="ARBA" id="ARBA00023136"/>
    </source>
</evidence>